<dbReference type="PROSITE" id="PS50111">
    <property type="entry name" value="CHEMOTAXIS_TRANSDUC_2"/>
    <property type="match status" value="1"/>
</dbReference>
<evidence type="ECO:0000256" key="2">
    <source>
        <dbReference type="PROSITE-ProRule" id="PRU00284"/>
    </source>
</evidence>
<dbReference type="InterPro" id="IPR004089">
    <property type="entry name" value="MCPsignal_dom"/>
</dbReference>
<dbReference type="Gene3D" id="3.30.450.20">
    <property type="entry name" value="PAS domain"/>
    <property type="match status" value="1"/>
</dbReference>
<reference evidence="7 8" key="1">
    <citation type="submission" date="2020-03" db="EMBL/GenBank/DDBJ databases">
        <authorList>
            <consortium name="Genoscope - CEA"/>
            <person name="William W."/>
        </authorList>
    </citation>
    <scope>NUCLEOTIDE SEQUENCE [LARGE SCALE GENOMIC DNA]</scope>
    <source>
        <strain evidence="8">DSM 16959</strain>
    </source>
</reference>
<dbReference type="NCBIfam" id="TIGR00229">
    <property type="entry name" value="sensory_box"/>
    <property type="match status" value="1"/>
</dbReference>
<keyword evidence="4" id="KW-1133">Transmembrane helix</keyword>
<feature type="transmembrane region" description="Helical" evidence="4">
    <location>
        <begin position="261"/>
        <end position="280"/>
    </location>
</feature>
<dbReference type="CDD" id="cd11386">
    <property type="entry name" value="MCP_signal"/>
    <property type="match status" value="1"/>
</dbReference>
<organism evidence="7 8">
    <name type="scientific">Denitratisoma oestradiolicum</name>
    <dbReference type="NCBI Taxonomy" id="311182"/>
    <lineage>
        <taxon>Bacteria</taxon>
        <taxon>Pseudomonadati</taxon>
        <taxon>Pseudomonadota</taxon>
        <taxon>Betaproteobacteria</taxon>
        <taxon>Nitrosomonadales</taxon>
        <taxon>Sterolibacteriaceae</taxon>
        <taxon>Denitratisoma</taxon>
    </lineage>
</organism>
<dbReference type="InterPro" id="IPR000014">
    <property type="entry name" value="PAS"/>
</dbReference>
<feature type="transmembrane region" description="Helical" evidence="4">
    <location>
        <begin position="232"/>
        <end position="249"/>
    </location>
</feature>
<dbReference type="RefSeq" id="WP_183148240.1">
    <property type="nucleotide sequence ID" value="NZ_LR778301.1"/>
</dbReference>
<evidence type="ECO:0000259" key="6">
    <source>
        <dbReference type="PROSITE" id="PS50112"/>
    </source>
</evidence>
<dbReference type="Gene3D" id="1.10.287.950">
    <property type="entry name" value="Methyl-accepting chemotaxis protein"/>
    <property type="match status" value="1"/>
</dbReference>
<dbReference type="SMART" id="SM00283">
    <property type="entry name" value="MA"/>
    <property type="match status" value="1"/>
</dbReference>
<dbReference type="GO" id="GO:0006355">
    <property type="term" value="P:regulation of DNA-templated transcription"/>
    <property type="evidence" value="ECO:0007669"/>
    <property type="project" value="InterPro"/>
</dbReference>
<dbReference type="SUPFAM" id="SSF55785">
    <property type="entry name" value="PYP-like sensor domain (PAS domain)"/>
    <property type="match status" value="1"/>
</dbReference>
<dbReference type="CDD" id="cd00130">
    <property type="entry name" value="PAS"/>
    <property type="match status" value="1"/>
</dbReference>
<keyword evidence="3" id="KW-0175">Coiled coil</keyword>
<feature type="domain" description="Methyl-accepting transducer" evidence="5">
    <location>
        <begin position="469"/>
        <end position="705"/>
    </location>
</feature>
<accession>A0A6S6Y2A6</accession>
<feature type="coiled-coil region" evidence="3">
    <location>
        <begin position="413"/>
        <end position="444"/>
    </location>
</feature>
<dbReference type="PROSITE" id="PS50112">
    <property type="entry name" value="PAS"/>
    <property type="match status" value="1"/>
</dbReference>
<protein>
    <submittedName>
        <fullName evidence="7">Chemotaxis protein (Modular protein)</fullName>
    </submittedName>
</protein>
<evidence type="ECO:0000313" key="8">
    <source>
        <dbReference type="Proteomes" id="UP000515733"/>
    </source>
</evidence>
<dbReference type="InterPro" id="IPR035965">
    <property type="entry name" value="PAS-like_dom_sf"/>
</dbReference>
<feature type="transmembrane region" description="Helical" evidence="4">
    <location>
        <begin position="47"/>
        <end position="68"/>
    </location>
</feature>
<name>A0A6S6Y2A6_9PROT</name>
<evidence type="ECO:0000259" key="5">
    <source>
        <dbReference type="PROSITE" id="PS50111"/>
    </source>
</evidence>
<dbReference type="PANTHER" id="PTHR32089">
    <property type="entry name" value="METHYL-ACCEPTING CHEMOTAXIS PROTEIN MCPB"/>
    <property type="match status" value="1"/>
</dbReference>
<dbReference type="Pfam" id="PF00989">
    <property type="entry name" value="PAS"/>
    <property type="match status" value="1"/>
</dbReference>
<keyword evidence="1 2" id="KW-0807">Transducer</keyword>
<evidence type="ECO:0000256" key="4">
    <source>
        <dbReference type="SAM" id="Phobius"/>
    </source>
</evidence>
<dbReference type="InterPro" id="IPR013767">
    <property type="entry name" value="PAS_fold"/>
</dbReference>
<keyword evidence="4" id="KW-0472">Membrane</keyword>
<feature type="domain" description="PAS" evidence="6">
    <location>
        <begin position="295"/>
        <end position="348"/>
    </location>
</feature>
<dbReference type="KEGG" id="doe:DENOEST_2288"/>
<evidence type="ECO:0000313" key="7">
    <source>
        <dbReference type="EMBL" id="CAB1369453.1"/>
    </source>
</evidence>
<keyword evidence="4" id="KW-0812">Transmembrane</keyword>
<dbReference type="PANTHER" id="PTHR32089:SF112">
    <property type="entry name" value="LYSOZYME-LIKE PROTEIN-RELATED"/>
    <property type="match status" value="1"/>
</dbReference>
<evidence type="ECO:0000256" key="3">
    <source>
        <dbReference type="SAM" id="Coils"/>
    </source>
</evidence>
<evidence type="ECO:0000256" key="1">
    <source>
        <dbReference type="ARBA" id="ARBA00023224"/>
    </source>
</evidence>
<sequence length="741" mass="80205">MYVPRDIRQLMPLWSRRLGGVSIVVGSMVLLGWLLDIPTLKSLHPDLVTMKANTALCFLSGGVSLYLWHGSDASLRQQRAASWCAQALVLVGGLTLAEYLLGRDFGIDQLLFREAEGAVATSSPGRMAPNTALSFILLGLALTNLTRSRQEDQLPRYSQELALAALVIALIALFGYAYGVHTLYGFASYTRMAVHTMGAFLVLASGVLIAVPNQGLMAVVTAPGSGGQLARRLLPAALAIPAIVGWLFMEGARKGAYDMAFALTLVVVSNILVFSVLIWWNSRSVEQVDRERQQTEERFRNAIEAAPNGIFIVDRNGRIILVNARAEQMFGYPRTELLGQSIEMLVPERFRARHSSYLTSYFHNPSTRPIGTGRDLFGKCRDEREFPVDIGLSPIHSDEGDFVLTTVIDISARKETEDALRQARDQLEVRVEERTRDLATANDAAQAEIIERKRVEQQLIQLMTEVQKTVDILAASASEIVASTTQVASSSAETATAVSQTMATVEEVKQTSQLAAEKARQVSESAQRTVEISKSGRKSVDESVESMHRIQEQMESIAESIVRLSEQGQAIGEIIATVNDLAEQSNLLAVNAAIEAAKAGDQGKGFAVVAQEVKSLAEQSKQATAQVRAILGDIQKATGGAVMATEQGNKAVEAGVKLSAEVGESIRVLAESIAEAARAATQIAVSAQQQMVGMDQAVLAIQNIREASSQNVASTRQTESTAQSLHELGVKLKQLVTSYRA</sequence>
<feature type="transmembrane region" description="Helical" evidence="4">
    <location>
        <begin position="80"/>
        <end position="101"/>
    </location>
</feature>
<feature type="transmembrane region" description="Helical" evidence="4">
    <location>
        <begin position="192"/>
        <end position="211"/>
    </location>
</feature>
<dbReference type="SMART" id="SM00091">
    <property type="entry name" value="PAS"/>
    <property type="match status" value="1"/>
</dbReference>
<dbReference type="AlphaFoldDB" id="A0A6S6Y2A6"/>
<dbReference type="EMBL" id="LR778301">
    <property type="protein sequence ID" value="CAB1369453.1"/>
    <property type="molecule type" value="Genomic_DNA"/>
</dbReference>
<gene>
    <name evidence="7" type="ORF">DENOEST_2288</name>
</gene>
<proteinExistence type="predicted"/>
<feature type="transmembrane region" description="Helical" evidence="4">
    <location>
        <begin position="18"/>
        <end position="35"/>
    </location>
</feature>
<dbReference type="GO" id="GO:0007165">
    <property type="term" value="P:signal transduction"/>
    <property type="evidence" value="ECO:0007669"/>
    <property type="project" value="UniProtKB-KW"/>
</dbReference>
<dbReference type="Proteomes" id="UP000515733">
    <property type="component" value="Chromosome"/>
</dbReference>
<dbReference type="SUPFAM" id="SSF58104">
    <property type="entry name" value="Methyl-accepting chemotaxis protein (MCP) signaling domain"/>
    <property type="match status" value="1"/>
</dbReference>
<keyword evidence="8" id="KW-1185">Reference proteome</keyword>
<dbReference type="GO" id="GO:0016020">
    <property type="term" value="C:membrane"/>
    <property type="evidence" value="ECO:0007669"/>
    <property type="project" value="InterPro"/>
</dbReference>
<feature type="transmembrane region" description="Helical" evidence="4">
    <location>
        <begin position="161"/>
        <end position="180"/>
    </location>
</feature>
<dbReference type="Pfam" id="PF00015">
    <property type="entry name" value="MCPsignal"/>
    <property type="match status" value="1"/>
</dbReference>